<proteinExistence type="predicted"/>
<name>A0A4P9W0U3_9FUNG</name>
<keyword evidence="2" id="KW-1185">Reference proteome</keyword>
<dbReference type="Proteomes" id="UP000269721">
    <property type="component" value="Unassembled WGS sequence"/>
</dbReference>
<accession>A0A4P9W0U3</accession>
<reference evidence="2" key="1">
    <citation type="journal article" date="2018" name="Nat. Microbiol.">
        <title>Leveraging single-cell genomics to expand the fungal tree of life.</title>
        <authorList>
            <person name="Ahrendt S.R."/>
            <person name="Quandt C.A."/>
            <person name="Ciobanu D."/>
            <person name="Clum A."/>
            <person name="Salamov A."/>
            <person name="Andreopoulos B."/>
            <person name="Cheng J.F."/>
            <person name="Woyke T."/>
            <person name="Pelin A."/>
            <person name="Henrissat B."/>
            <person name="Reynolds N.K."/>
            <person name="Benny G.L."/>
            <person name="Smith M.E."/>
            <person name="James T.Y."/>
            <person name="Grigoriev I.V."/>
        </authorList>
    </citation>
    <scope>NUCLEOTIDE SEQUENCE [LARGE SCALE GENOMIC DNA]</scope>
</reference>
<organism evidence="1 2">
    <name type="scientific">Blyttiomyces helicus</name>
    <dbReference type="NCBI Taxonomy" id="388810"/>
    <lineage>
        <taxon>Eukaryota</taxon>
        <taxon>Fungi</taxon>
        <taxon>Fungi incertae sedis</taxon>
        <taxon>Chytridiomycota</taxon>
        <taxon>Chytridiomycota incertae sedis</taxon>
        <taxon>Chytridiomycetes</taxon>
        <taxon>Chytridiomycetes incertae sedis</taxon>
        <taxon>Blyttiomyces</taxon>
    </lineage>
</organism>
<evidence type="ECO:0000313" key="1">
    <source>
        <dbReference type="EMBL" id="RKO84180.1"/>
    </source>
</evidence>
<evidence type="ECO:0000313" key="2">
    <source>
        <dbReference type="Proteomes" id="UP000269721"/>
    </source>
</evidence>
<sequence>MSLQLSKLPRIAAIVYRFRFAIRVPGLDRSRLSKELLAARLWERHSYKGLAKLILVERCWKEWKDTGDAGGDWTLPFERIDKVGNIYRDISVVLERVFKLLAARGSARTCSPSNPTQHESMSKPLGRVRGDFRRRLVKSQDDLNARERVLCDKGDAVGAPDRHEPGPRSECLLDVAEDLALEPYSEGA</sequence>
<dbReference type="AlphaFoldDB" id="A0A4P9W0U3"/>
<protein>
    <submittedName>
        <fullName evidence="1">Uncharacterized protein</fullName>
    </submittedName>
</protein>
<gene>
    <name evidence="1" type="ORF">BDK51DRAFT_32747</name>
</gene>
<dbReference type="EMBL" id="ML000399">
    <property type="protein sequence ID" value="RKO84180.1"/>
    <property type="molecule type" value="Genomic_DNA"/>
</dbReference>